<sequence length="409" mass="44206">MLSPQFIVHNYSCSGTSQPTLLLERAHALIHAATLPSAWSNVQNVVSVTAFRASARCVQYPPLNVLIHAAKSAAHSLREWGTPTGDDDDISTLDDLEDFISTDLSFLADVRPASQALSSVPAPPSPPPHELDLNPLHDAIPQPHIHPSFSSPPARPLKLVPYQKTQPLPVPPYTLPFAPAPYARSAWLIPVRGTFPWDHSTRAVMLSPSSSSLHDDVLPISASARPDQRNGVPPMTVAWTRASLAAFWAFLLDVREKRAARMIGLSFHASRPLDAQRSQLLDTPTTAELCGNGRTPALRVLTPAPGTSATTAAASAPAPAYRVALSGVDHIKVYHDAENAMHLRNLFHLWSYVMPSAGSQAPKKIRVLRGTVVRAALHLCQAAFLLLVRAAARWSAKSLSCSWAGSRET</sequence>
<reference evidence="2" key="1">
    <citation type="submission" date="2022-07" db="EMBL/GenBank/DDBJ databases">
        <title>The genome of Lyophyllum shimeji provides insight into the initial evolution of ectomycorrhizal fungal genome.</title>
        <authorList>
            <person name="Kobayashi Y."/>
            <person name="Shibata T."/>
            <person name="Hirakawa H."/>
            <person name="Shigenobu S."/>
            <person name="Nishiyama T."/>
            <person name="Yamada A."/>
            <person name="Hasebe M."/>
            <person name="Kawaguchi M."/>
        </authorList>
    </citation>
    <scope>NUCLEOTIDE SEQUENCE</scope>
    <source>
        <strain evidence="2">AT787</strain>
    </source>
</reference>
<dbReference type="AlphaFoldDB" id="A0A9P3PNP9"/>
<evidence type="ECO:0000313" key="2">
    <source>
        <dbReference type="EMBL" id="GLB39795.1"/>
    </source>
</evidence>
<proteinExistence type="predicted"/>
<comment type="caution">
    <text evidence="2">The sequence shown here is derived from an EMBL/GenBank/DDBJ whole genome shotgun (WGS) entry which is preliminary data.</text>
</comment>
<keyword evidence="3" id="KW-1185">Reference proteome</keyword>
<name>A0A9P3PNP9_LYOSH</name>
<gene>
    <name evidence="2" type="ORF">LshimejAT787_0703050</name>
</gene>
<dbReference type="OrthoDB" id="3143319at2759"/>
<accession>A0A9P3PNP9</accession>
<dbReference type="Proteomes" id="UP001063166">
    <property type="component" value="Unassembled WGS sequence"/>
</dbReference>
<protein>
    <submittedName>
        <fullName evidence="2">Uncharacterized protein</fullName>
    </submittedName>
</protein>
<evidence type="ECO:0000256" key="1">
    <source>
        <dbReference type="SAM" id="MobiDB-lite"/>
    </source>
</evidence>
<feature type="region of interest" description="Disordered" evidence="1">
    <location>
        <begin position="116"/>
        <end position="156"/>
    </location>
</feature>
<dbReference type="EMBL" id="BRPK01000007">
    <property type="protein sequence ID" value="GLB39795.1"/>
    <property type="molecule type" value="Genomic_DNA"/>
</dbReference>
<evidence type="ECO:0000313" key="3">
    <source>
        <dbReference type="Proteomes" id="UP001063166"/>
    </source>
</evidence>
<organism evidence="2 3">
    <name type="scientific">Lyophyllum shimeji</name>
    <name type="common">Hon-shimeji</name>
    <name type="synonym">Tricholoma shimeji</name>
    <dbReference type="NCBI Taxonomy" id="47721"/>
    <lineage>
        <taxon>Eukaryota</taxon>
        <taxon>Fungi</taxon>
        <taxon>Dikarya</taxon>
        <taxon>Basidiomycota</taxon>
        <taxon>Agaricomycotina</taxon>
        <taxon>Agaricomycetes</taxon>
        <taxon>Agaricomycetidae</taxon>
        <taxon>Agaricales</taxon>
        <taxon>Tricholomatineae</taxon>
        <taxon>Lyophyllaceae</taxon>
        <taxon>Lyophyllum</taxon>
    </lineage>
</organism>